<keyword evidence="1" id="KW-1133">Transmembrane helix</keyword>
<dbReference type="AlphaFoldDB" id="A0A3N4J6W0"/>
<gene>
    <name evidence="2" type="ORF">L873DRAFT_1491076</name>
</gene>
<protein>
    <submittedName>
        <fullName evidence="2">Uncharacterized protein</fullName>
    </submittedName>
</protein>
<keyword evidence="3" id="KW-1185">Reference proteome</keyword>
<sequence>MHYPPSSTAKYIAQLKHVLKTLDDITIVCKVGLLLVVIVSTALAAAIVVEEMVHPVALTSKKSKSDHYYISKAILISCSHTLIRFRRISM</sequence>
<accession>A0A3N4J6W0</accession>
<evidence type="ECO:0000313" key="3">
    <source>
        <dbReference type="Proteomes" id="UP000276215"/>
    </source>
</evidence>
<evidence type="ECO:0000256" key="1">
    <source>
        <dbReference type="SAM" id="Phobius"/>
    </source>
</evidence>
<proteinExistence type="predicted"/>
<keyword evidence="1" id="KW-0812">Transmembrane</keyword>
<organism evidence="2 3">
    <name type="scientific">Choiromyces venosus 120613-1</name>
    <dbReference type="NCBI Taxonomy" id="1336337"/>
    <lineage>
        <taxon>Eukaryota</taxon>
        <taxon>Fungi</taxon>
        <taxon>Dikarya</taxon>
        <taxon>Ascomycota</taxon>
        <taxon>Pezizomycotina</taxon>
        <taxon>Pezizomycetes</taxon>
        <taxon>Pezizales</taxon>
        <taxon>Tuberaceae</taxon>
        <taxon>Choiromyces</taxon>
    </lineage>
</organism>
<name>A0A3N4J6W0_9PEZI</name>
<keyword evidence="1" id="KW-0472">Membrane</keyword>
<feature type="transmembrane region" description="Helical" evidence="1">
    <location>
        <begin position="25"/>
        <end position="48"/>
    </location>
</feature>
<dbReference type="Proteomes" id="UP000276215">
    <property type="component" value="Unassembled WGS sequence"/>
</dbReference>
<reference evidence="2 3" key="1">
    <citation type="journal article" date="2018" name="Nat. Ecol. Evol.">
        <title>Pezizomycetes genomes reveal the molecular basis of ectomycorrhizal truffle lifestyle.</title>
        <authorList>
            <person name="Murat C."/>
            <person name="Payen T."/>
            <person name="Noel B."/>
            <person name="Kuo A."/>
            <person name="Morin E."/>
            <person name="Chen J."/>
            <person name="Kohler A."/>
            <person name="Krizsan K."/>
            <person name="Balestrini R."/>
            <person name="Da Silva C."/>
            <person name="Montanini B."/>
            <person name="Hainaut M."/>
            <person name="Levati E."/>
            <person name="Barry K.W."/>
            <person name="Belfiori B."/>
            <person name="Cichocki N."/>
            <person name="Clum A."/>
            <person name="Dockter R.B."/>
            <person name="Fauchery L."/>
            <person name="Guy J."/>
            <person name="Iotti M."/>
            <person name="Le Tacon F."/>
            <person name="Lindquist E.A."/>
            <person name="Lipzen A."/>
            <person name="Malagnac F."/>
            <person name="Mello A."/>
            <person name="Molinier V."/>
            <person name="Miyauchi S."/>
            <person name="Poulain J."/>
            <person name="Riccioni C."/>
            <person name="Rubini A."/>
            <person name="Sitrit Y."/>
            <person name="Splivallo R."/>
            <person name="Traeger S."/>
            <person name="Wang M."/>
            <person name="Zifcakova L."/>
            <person name="Wipf D."/>
            <person name="Zambonelli A."/>
            <person name="Paolocci F."/>
            <person name="Nowrousian M."/>
            <person name="Ottonello S."/>
            <person name="Baldrian P."/>
            <person name="Spatafora J.W."/>
            <person name="Henrissat B."/>
            <person name="Nagy L.G."/>
            <person name="Aury J.M."/>
            <person name="Wincker P."/>
            <person name="Grigoriev I.V."/>
            <person name="Bonfante P."/>
            <person name="Martin F.M."/>
        </authorList>
    </citation>
    <scope>NUCLEOTIDE SEQUENCE [LARGE SCALE GENOMIC DNA]</scope>
    <source>
        <strain evidence="2 3">120613-1</strain>
    </source>
</reference>
<evidence type="ECO:0000313" key="2">
    <source>
        <dbReference type="EMBL" id="RPA94012.1"/>
    </source>
</evidence>
<dbReference type="EMBL" id="ML120444">
    <property type="protein sequence ID" value="RPA94012.1"/>
    <property type="molecule type" value="Genomic_DNA"/>
</dbReference>